<dbReference type="InterPro" id="IPR036465">
    <property type="entry name" value="vWFA_dom_sf"/>
</dbReference>
<dbReference type="PANTHER" id="PTHR41248">
    <property type="entry name" value="NORD PROTEIN"/>
    <property type="match status" value="1"/>
</dbReference>
<comment type="caution">
    <text evidence="3">The sequence shown here is derived from an EMBL/GenBank/DDBJ whole genome shotgun (WGS) entry which is preliminary data.</text>
</comment>
<feature type="compositionally biased region" description="Basic and acidic residues" evidence="1">
    <location>
        <begin position="322"/>
        <end position="362"/>
    </location>
</feature>
<evidence type="ECO:0000313" key="3">
    <source>
        <dbReference type="EMBL" id="KKS59649.1"/>
    </source>
</evidence>
<dbReference type="Gene3D" id="3.40.50.410">
    <property type="entry name" value="von Willebrand factor, type A domain"/>
    <property type="match status" value="1"/>
</dbReference>
<feature type="compositionally biased region" description="Basic and acidic residues" evidence="1">
    <location>
        <begin position="288"/>
        <end position="314"/>
    </location>
</feature>
<accession>A0A0G1AFE6</accession>
<dbReference type="Pfam" id="PF11775">
    <property type="entry name" value="CobT_C"/>
    <property type="match status" value="1"/>
</dbReference>
<dbReference type="STRING" id="1619142.UV26_C0018G0007"/>
<feature type="region of interest" description="Disordered" evidence="1">
    <location>
        <begin position="432"/>
        <end position="474"/>
    </location>
</feature>
<feature type="region of interest" description="Disordered" evidence="1">
    <location>
        <begin position="288"/>
        <end position="392"/>
    </location>
</feature>
<dbReference type="AlphaFoldDB" id="A0A0G1AFE6"/>
<dbReference type="SMART" id="SM00327">
    <property type="entry name" value="VWA"/>
    <property type="match status" value="1"/>
</dbReference>
<proteinExistence type="predicted"/>
<dbReference type="EMBL" id="LCDU01000018">
    <property type="protein sequence ID" value="KKS59649.1"/>
    <property type="molecule type" value="Genomic_DNA"/>
</dbReference>
<reference evidence="3 4" key="1">
    <citation type="journal article" date="2015" name="Nature">
        <title>rRNA introns, odd ribosomes, and small enigmatic genomes across a large radiation of phyla.</title>
        <authorList>
            <person name="Brown C.T."/>
            <person name="Hug L.A."/>
            <person name="Thomas B.C."/>
            <person name="Sharon I."/>
            <person name="Castelle C.J."/>
            <person name="Singh A."/>
            <person name="Wilkins M.J."/>
            <person name="Williams K.H."/>
            <person name="Banfield J.F."/>
        </authorList>
    </citation>
    <scope>NUCLEOTIDE SEQUENCE [LARGE SCALE GENOMIC DNA]</scope>
</reference>
<dbReference type="Proteomes" id="UP000034678">
    <property type="component" value="Unassembled WGS sequence"/>
</dbReference>
<dbReference type="InterPro" id="IPR002035">
    <property type="entry name" value="VWF_A"/>
</dbReference>
<dbReference type="InterPro" id="IPR025861">
    <property type="entry name" value="CobT_VWA_dom"/>
</dbReference>
<sequence>MDMEGIKLNQEIPENKSTGTLEQVYQALNPNREKQILAKFTPEQQEEIRQKQQILSSLAYFVGKDFRIPVELNEPGGGWYWNFKDNEIRIDPKDLLEKSMDYLRFVISHEGGHRRISRTDFIPLEEWQQPGFSFMTNAIEDPRDNNFVAESYPKFREQMSLAYEQDLDFEAKAKEKADQKLGYKPRFMQAGFEYIKQWFRETKGQDFEISPDLPEEVRVVVEATLESAQDSWLRYPSRQEADKSEELIRKYAELSYKINRDFVWPEFKKLIDADMEDQKMEELLKDMQKNKDGGEEKNDGKIKLPQELKDKLTPEEQQTLEEAIKKAIEQAKKEQQEAKEKAEKDIKKQGEATTEKGEKTEGTPEPDADGTPQDIEGEKSGGGKPINLDSLSEELKQKIKDYIYSLPEEEQREIKEQAEKVFKEFEDALSEELQGKLSDNPDKKAERESKDKPKEELEKEEKTEKGRPEVDEEELRKYKDRVAKELKKDENLYEHMRQEVLPLIDKLENELREIFVARRAQGWKSGFTTGKRIDIKRRIQEKAKSVHAMESKAWQKRELPKEKDYAISMLVDLSGSMSNGNKIRETFKAVIVLSEVLNRLSINLEVLGFNDRIYEYQDFGEQMSKLIREHMGGMLAEVNDTSDTGKARWNDDGWALEQASDRLARQKADQKFLIVMSDGTPEESSMHPRAKYELGKMIKKVLEESDVRLVGLGIGQGTEHVSRYYPNSIANVKVEEMAEKLADLIREVIANYENF</sequence>
<protein>
    <recommendedName>
        <fullName evidence="2">VWFA domain-containing protein</fullName>
    </recommendedName>
</protein>
<feature type="domain" description="VWFA" evidence="2">
    <location>
        <begin position="566"/>
        <end position="748"/>
    </location>
</feature>
<dbReference type="InterPro" id="IPR051928">
    <property type="entry name" value="NorD/CobT"/>
</dbReference>
<dbReference type="PROSITE" id="PS50234">
    <property type="entry name" value="VWFA"/>
    <property type="match status" value="1"/>
</dbReference>
<feature type="compositionally biased region" description="Basic and acidic residues" evidence="1">
    <location>
        <begin position="439"/>
        <end position="474"/>
    </location>
</feature>
<evidence type="ECO:0000259" key="2">
    <source>
        <dbReference type="PROSITE" id="PS50234"/>
    </source>
</evidence>
<name>A0A0G1AFE6_UNCKA</name>
<dbReference type="SUPFAM" id="SSF53300">
    <property type="entry name" value="vWA-like"/>
    <property type="match status" value="1"/>
</dbReference>
<gene>
    <name evidence="3" type="ORF">UV26_C0018G0007</name>
</gene>
<organism evidence="3 4">
    <name type="scientific">candidate division WWE3 bacterium GW2011_GWF2_42_42</name>
    <dbReference type="NCBI Taxonomy" id="1619142"/>
    <lineage>
        <taxon>Bacteria</taxon>
        <taxon>Katanobacteria</taxon>
    </lineage>
</organism>
<evidence type="ECO:0000256" key="1">
    <source>
        <dbReference type="SAM" id="MobiDB-lite"/>
    </source>
</evidence>
<dbReference type="PANTHER" id="PTHR41248:SF1">
    <property type="entry name" value="NORD PROTEIN"/>
    <property type="match status" value="1"/>
</dbReference>
<evidence type="ECO:0000313" key="4">
    <source>
        <dbReference type="Proteomes" id="UP000034678"/>
    </source>
</evidence>